<proteinExistence type="predicted"/>
<evidence type="ECO:0000256" key="2">
    <source>
        <dbReference type="PIRSR" id="PIRSR011396-2"/>
    </source>
</evidence>
<feature type="active site" evidence="1">
    <location>
        <position position="81"/>
    </location>
</feature>
<keyword evidence="2" id="KW-0547">Nucleotide-binding</keyword>
<dbReference type="Pfam" id="PF04820">
    <property type="entry name" value="Trp_halogenase"/>
    <property type="match status" value="1"/>
</dbReference>
<feature type="binding site" evidence="2">
    <location>
        <position position="349"/>
    </location>
    <ligand>
        <name>FAD</name>
        <dbReference type="ChEBI" id="CHEBI:57692"/>
    </ligand>
</feature>
<name>A0A9X2RIK3_9PROT</name>
<feature type="binding site" evidence="2">
    <location>
        <position position="336"/>
    </location>
    <ligand>
        <name>FAD</name>
        <dbReference type="ChEBI" id="CHEBI:57692"/>
    </ligand>
</feature>
<dbReference type="Proteomes" id="UP001142610">
    <property type="component" value="Unassembled WGS sequence"/>
</dbReference>
<dbReference type="PANTHER" id="PTHR43747:SF4">
    <property type="entry name" value="FLAVIN-DEPENDENT TRYPTOPHAN HALOGENASE"/>
    <property type="match status" value="1"/>
</dbReference>
<feature type="binding site" evidence="2">
    <location>
        <begin position="15"/>
        <end position="18"/>
    </location>
    <ligand>
        <name>FAD</name>
        <dbReference type="ChEBI" id="CHEBI:57692"/>
    </ligand>
</feature>
<organism evidence="3 4">
    <name type="scientific">Parvularcula maris</name>
    <dbReference type="NCBI Taxonomy" id="2965077"/>
    <lineage>
        <taxon>Bacteria</taxon>
        <taxon>Pseudomonadati</taxon>
        <taxon>Pseudomonadota</taxon>
        <taxon>Alphaproteobacteria</taxon>
        <taxon>Parvularculales</taxon>
        <taxon>Parvularculaceae</taxon>
        <taxon>Parvularcula</taxon>
    </lineage>
</organism>
<dbReference type="PIRSF" id="PIRSF011396">
    <property type="entry name" value="Trp_halogenase"/>
    <property type="match status" value="1"/>
</dbReference>
<dbReference type="GO" id="GO:0000166">
    <property type="term" value="F:nucleotide binding"/>
    <property type="evidence" value="ECO:0007669"/>
    <property type="project" value="UniProtKB-KW"/>
</dbReference>
<comment type="caution">
    <text evidence="3">The sequence shown here is derived from an EMBL/GenBank/DDBJ whole genome shotgun (WGS) entry which is preliminary data.</text>
</comment>
<dbReference type="SUPFAM" id="SSF51905">
    <property type="entry name" value="FAD/NAD(P)-binding domain"/>
    <property type="match status" value="1"/>
</dbReference>
<feature type="binding site" evidence="2">
    <location>
        <position position="345"/>
    </location>
    <ligand>
        <name>L-tryptophan</name>
        <dbReference type="ChEBI" id="CHEBI:57912"/>
    </ligand>
</feature>
<sequence length="509" mass="57353">MTPKARIEKILIVGGGTAGWMTAAAMSKILKNRLCDITLIESDAIGTVGVGEATIPQIGTFNRTLGLDEDEFVRRTEGTFKLGIEFVDWGRKGQRYIHPFGPYGLDMEGVSFHAFFLKRHPHASAEDLARYSLQSVAAKKNLFMRPVNAGNSPLSSIAYAFHFDAGLYAAFLREQAEGRGVTRREGRIEEVKLDSENGFVRAVRLESGEELEADLFIDCTGFRGLIIEEALKTGYNDWSHWLPVNRAVAIPCESDGPPIPYTRATARDAGWQWRIPLQHRIGNGHVYADGFTSEDEATETLLANLPGQPLAEPRHLRFLTGHRKAFWVKNCVAIGLSAGFLEPLESTSIHLIQSGIAKLLQMFPTCGFDQAEIDRFNRLSTFEFERIRDFLILHYHATQRDDTEFWNYVRTMSIPDYLKDKLALYRTHGRVFRENDELFNDTSWFSVLIGQNIVPEDYDPVADVLSREETEAKLDNIRRTIATCTEHMPPHERFIAEHCASGTAPLRAG</sequence>
<dbReference type="GO" id="GO:0004497">
    <property type="term" value="F:monooxygenase activity"/>
    <property type="evidence" value="ECO:0007669"/>
    <property type="project" value="InterPro"/>
</dbReference>
<keyword evidence="2" id="KW-0274">FAD</keyword>
<dbReference type="InterPro" id="IPR036188">
    <property type="entry name" value="FAD/NAD-bd_sf"/>
</dbReference>
<dbReference type="EMBL" id="JANIBC010000012">
    <property type="protein sequence ID" value="MCQ8186104.1"/>
    <property type="molecule type" value="Genomic_DNA"/>
</dbReference>
<dbReference type="RefSeq" id="WP_256620000.1">
    <property type="nucleotide sequence ID" value="NZ_JANIBC010000012.1"/>
</dbReference>
<evidence type="ECO:0000313" key="4">
    <source>
        <dbReference type="Proteomes" id="UP001142610"/>
    </source>
</evidence>
<dbReference type="PANTHER" id="PTHR43747">
    <property type="entry name" value="FAD-BINDING PROTEIN"/>
    <property type="match status" value="1"/>
</dbReference>
<reference evidence="3" key="1">
    <citation type="submission" date="2022-07" db="EMBL/GenBank/DDBJ databases">
        <title>Parvularcula maris sp. nov., an algicidal bacterium isolated from seawater.</title>
        <authorList>
            <person name="Li F."/>
        </authorList>
    </citation>
    <scope>NUCLEOTIDE SEQUENCE</scope>
    <source>
        <strain evidence="3">BGMRC 0090</strain>
    </source>
</reference>
<dbReference type="AlphaFoldDB" id="A0A9X2RIK3"/>
<dbReference type="InterPro" id="IPR006905">
    <property type="entry name" value="Flavin_halogenase"/>
</dbReference>
<dbReference type="InterPro" id="IPR033856">
    <property type="entry name" value="Trp_halogen"/>
</dbReference>
<evidence type="ECO:0000256" key="1">
    <source>
        <dbReference type="PIRSR" id="PIRSR011396-1"/>
    </source>
</evidence>
<keyword evidence="2" id="KW-0285">Flavoprotein</keyword>
<gene>
    <name evidence="3" type="ORF">NOG11_11965</name>
</gene>
<dbReference type="InterPro" id="IPR050816">
    <property type="entry name" value="Flavin-dep_Halogenase_NPB"/>
</dbReference>
<evidence type="ECO:0000313" key="3">
    <source>
        <dbReference type="EMBL" id="MCQ8186104.1"/>
    </source>
</evidence>
<protein>
    <submittedName>
        <fullName evidence="3">Tryptophan 7-halogenase</fullName>
    </submittedName>
</protein>
<accession>A0A9X2RIK3</accession>
<keyword evidence="4" id="KW-1185">Reference proteome</keyword>
<feature type="binding site" evidence="2">
    <location>
        <position position="81"/>
    </location>
    <ligand>
        <name>7-chloro-L-tryptophan</name>
        <dbReference type="ChEBI" id="CHEBI:58713"/>
    </ligand>
</feature>
<dbReference type="Gene3D" id="3.50.50.60">
    <property type="entry name" value="FAD/NAD(P)-binding domain"/>
    <property type="match status" value="1"/>
</dbReference>